<comment type="caution">
    <text evidence="11">The sequence shown here is derived from an EMBL/GenBank/DDBJ whole genome shotgun (WGS) entry which is preliminary data.</text>
</comment>
<evidence type="ECO:0000256" key="2">
    <source>
        <dbReference type="ARBA" id="ARBA00022622"/>
    </source>
</evidence>
<evidence type="ECO:0000256" key="3">
    <source>
        <dbReference type="ARBA" id="ARBA00022692"/>
    </source>
</evidence>
<dbReference type="GO" id="GO:0032222">
    <property type="term" value="P:regulation of synaptic transmission, cholinergic"/>
    <property type="evidence" value="ECO:0007669"/>
    <property type="project" value="InterPro"/>
</dbReference>
<evidence type="ECO:0000256" key="10">
    <source>
        <dbReference type="SAM" id="SignalP"/>
    </source>
</evidence>
<feature type="chain" id="PRO_5041401324" description="Protein quiver" evidence="10">
    <location>
        <begin position="21"/>
        <end position="144"/>
    </location>
</feature>
<keyword evidence="4 10" id="KW-0732">Signal</keyword>
<dbReference type="GO" id="GO:0098552">
    <property type="term" value="C:side of membrane"/>
    <property type="evidence" value="ECO:0007669"/>
    <property type="project" value="UniProtKB-KW"/>
</dbReference>
<dbReference type="AlphaFoldDB" id="A0AA38M6B8"/>
<keyword evidence="5 9" id="KW-1133">Transmembrane helix</keyword>
<evidence type="ECO:0000256" key="5">
    <source>
        <dbReference type="ARBA" id="ARBA00022989"/>
    </source>
</evidence>
<proteinExistence type="predicted"/>
<dbReference type="InterPro" id="IPR050975">
    <property type="entry name" value="Sleep_regulator"/>
</dbReference>
<name>A0AA38M6B8_9CUCU</name>
<dbReference type="Pfam" id="PF17064">
    <property type="entry name" value="QVR"/>
    <property type="match status" value="1"/>
</dbReference>
<accession>A0AA38M6B8</accession>
<keyword evidence="3 9" id="KW-0812">Transmembrane</keyword>
<sequence length="144" mass="15443">MAAKIVQVLAFMLAISTALALTCYKCDSSENKLCSYGISSFTYNTVDCNEEFGGGALTSWIPKQCVKLVAQDKDGNEHIARGCMPHTGGACSSIAKALSFFSSVEGDIKDMNCYPCDSDKCNSAPKLTYTFLGVIMAAVVFMLM</sequence>
<evidence type="ECO:0000256" key="9">
    <source>
        <dbReference type="SAM" id="Phobius"/>
    </source>
</evidence>
<evidence type="ECO:0000313" key="11">
    <source>
        <dbReference type="EMBL" id="KAJ3645740.1"/>
    </source>
</evidence>
<dbReference type="Proteomes" id="UP001168821">
    <property type="component" value="Unassembled WGS sequence"/>
</dbReference>
<dbReference type="PANTHER" id="PTHR33562:SF20">
    <property type="entry name" value="PROTEIN QUIVER"/>
    <property type="match status" value="1"/>
</dbReference>
<organism evidence="11 12">
    <name type="scientific">Zophobas morio</name>
    <dbReference type="NCBI Taxonomy" id="2755281"/>
    <lineage>
        <taxon>Eukaryota</taxon>
        <taxon>Metazoa</taxon>
        <taxon>Ecdysozoa</taxon>
        <taxon>Arthropoda</taxon>
        <taxon>Hexapoda</taxon>
        <taxon>Insecta</taxon>
        <taxon>Pterygota</taxon>
        <taxon>Neoptera</taxon>
        <taxon>Endopterygota</taxon>
        <taxon>Coleoptera</taxon>
        <taxon>Polyphaga</taxon>
        <taxon>Cucujiformia</taxon>
        <taxon>Tenebrionidae</taxon>
        <taxon>Zophobas</taxon>
    </lineage>
</organism>
<evidence type="ECO:0000256" key="8">
    <source>
        <dbReference type="ARBA" id="ARBA00023288"/>
    </source>
</evidence>
<gene>
    <name evidence="11" type="ORF">Zmor_023376</name>
</gene>
<evidence type="ECO:0000256" key="7">
    <source>
        <dbReference type="ARBA" id="ARBA00023180"/>
    </source>
</evidence>
<keyword evidence="12" id="KW-1185">Reference proteome</keyword>
<dbReference type="EMBL" id="JALNTZ010000007">
    <property type="protein sequence ID" value="KAJ3645740.1"/>
    <property type="molecule type" value="Genomic_DNA"/>
</dbReference>
<keyword evidence="8" id="KW-0449">Lipoprotein</keyword>
<evidence type="ECO:0000313" key="12">
    <source>
        <dbReference type="Proteomes" id="UP001168821"/>
    </source>
</evidence>
<feature type="signal peptide" evidence="10">
    <location>
        <begin position="1"/>
        <end position="20"/>
    </location>
</feature>
<dbReference type="InterPro" id="IPR031424">
    <property type="entry name" value="QVR-like"/>
</dbReference>
<feature type="transmembrane region" description="Helical" evidence="9">
    <location>
        <begin position="127"/>
        <end position="143"/>
    </location>
</feature>
<protein>
    <recommendedName>
        <fullName evidence="13">Protein quiver</fullName>
    </recommendedName>
</protein>
<evidence type="ECO:0008006" key="13">
    <source>
        <dbReference type="Google" id="ProtNLM"/>
    </source>
</evidence>
<keyword evidence="6 9" id="KW-0472">Membrane</keyword>
<keyword evidence="7" id="KW-0325">Glycoprotein</keyword>
<reference evidence="11" key="1">
    <citation type="journal article" date="2023" name="G3 (Bethesda)">
        <title>Whole genome assemblies of Zophobas morio and Tenebrio molitor.</title>
        <authorList>
            <person name="Kaur S."/>
            <person name="Stinson S.A."/>
            <person name="diCenzo G.C."/>
        </authorList>
    </citation>
    <scope>NUCLEOTIDE SEQUENCE</scope>
    <source>
        <strain evidence="11">QUZm001</strain>
    </source>
</reference>
<dbReference type="PANTHER" id="PTHR33562">
    <property type="entry name" value="ATILLA, ISOFORM B-RELATED-RELATED"/>
    <property type="match status" value="1"/>
</dbReference>
<keyword evidence="2" id="KW-0336">GPI-anchor</keyword>
<dbReference type="GO" id="GO:0030431">
    <property type="term" value="P:sleep"/>
    <property type="evidence" value="ECO:0007669"/>
    <property type="project" value="InterPro"/>
</dbReference>
<comment type="subcellular location">
    <subcellularLocation>
        <location evidence="1">Membrane</location>
        <topology evidence="1">Lipid-anchor</topology>
        <topology evidence="1">GPI-anchor</topology>
    </subcellularLocation>
</comment>
<evidence type="ECO:0000256" key="1">
    <source>
        <dbReference type="ARBA" id="ARBA00004589"/>
    </source>
</evidence>
<evidence type="ECO:0000256" key="4">
    <source>
        <dbReference type="ARBA" id="ARBA00022729"/>
    </source>
</evidence>
<evidence type="ECO:0000256" key="6">
    <source>
        <dbReference type="ARBA" id="ARBA00023136"/>
    </source>
</evidence>